<keyword evidence="2" id="KW-0067">ATP-binding</keyword>
<evidence type="ECO:0000313" key="6">
    <source>
        <dbReference type="EMBL" id="KHG04865.1"/>
    </source>
</evidence>
<dbReference type="AlphaFoldDB" id="A0A0B0MVV5"/>
<dbReference type="PROSITE" id="PS00107">
    <property type="entry name" value="PROTEIN_KINASE_ATP"/>
    <property type="match status" value="1"/>
</dbReference>
<feature type="coiled-coil region" evidence="3">
    <location>
        <begin position="676"/>
        <end position="703"/>
    </location>
</feature>
<dbReference type="PANTHER" id="PTHR48014:SF21">
    <property type="entry name" value="SERINE_THREONINE-PROTEIN KINASE FRAY2"/>
    <property type="match status" value="1"/>
</dbReference>
<evidence type="ECO:0000256" key="4">
    <source>
        <dbReference type="SAM" id="MobiDB-lite"/>
    </source>
</evidence>
<gene>
    <name evidence="6" type="ORF">F383_10315</name>
</gene>
<keyword evidence="2" id="KW-0547">Nucleotide-binding</keyword>
<name>A0A0B0MVV5_GOSAR</name>
<comment type="similarity">
    <text evidence="1">Belongs to the protein kinase superfamily. STE Ser/Thr protein kinase family. STE20 subfamily.</text>
</comment>
<dbReference type="InterPro" id="IPR000719">
    <property type="entry name" value="Prot_kinase_dom"/>
</dbReference>
<dbReference type="CDD" id="cd06610">
    <property type="entry name" value="STKc_OSR1_SPAK"/>
    <property type="match status" value="1"/>
</dbReference>
<proteinExistence type="inferred from homology"/>
<keyword evidence="7" id="KW-1185">Reference proteome</keyword>
<dbReference type="InterPro" id="IPR017441">
    <property type="entry name" value="Protein_kinase_ATP_BS"/>
</dbReference>
<dbReference type="PROSITE" id="PS50011">
    <property type="entry name" value="PROTEIN_KINASE_DOM"/>
    <property type="match status" value="1"/>
</dbReference>
<reference evidence="7" key="1">
    <citation type="submission" date="2014-09" db="EMBL/GenBank/DDBJ databases">
        <authorList>
            <person name="Mudge J."/>
            <person name="Ramaraj T."/>
            <person name="Lindquist I.E."/>
            <person name="Bharti A.K."/>
            <person name="Sundararajan A."/>
            <person name="Cameron C.T."/>
            <person name="Woodward J.E."/>
            <person name="May G.D."/>
            <person name="Brubaker C."/>
            <person name="Broadhvest J."/>
            <person name="Wilkins T.A."/>
        </authorList>
    </citation>
    <scope>NUCLEOTIDE SEQUENCE</scope>
    <source>
        <strain evidence="7">cv. AKA8401</strain>
    </source>
</reference>
<feature type="binding site" evidence="2">
    <location>
        <position position="46"/>
    </location>
    <ligand>
        <name>ATP</name>
        <dbReference type="ChEBI" id="CHEBI:30616"/>
    </ligand>
</feature>
<dbReference type="GO" id="GO:0005524">
    <property type="term" value="F:ATP binding"/>
    <property type="evidence" value="ECO:0007669"/>
    <property type="project" value="UniProtKB-UniRule"/>
</dbReference>
<evidence type="ECO:0000259" key="5">
    <source>
        <dbReference type="PROSITE" id="PS50011"/>
    </source>
</evidence>
<accession>A0A0B0MVV5</accession>
<evidence type="ECO:0000256" key="1">
    <source>
        <dbReference type="ARBA" id="ARBA00008874"/>
    </source>
</evidence>
<keyword evidence="6" id="KW-0808">Transferase</keyword>
<dbReference type="Gene3D" id="1.10.510.10">
    <property type="entry name" value="Transferase(Phosphotransferase) domain 1"/>
    <property type="match status" value="1"/>
</dbReference>
<organism evidence="6 7">
    <name type="scientific">Gossypium arboreum</name>
    <name type="common">Tree cotton</name>
    <name type="synonym">Gossypium nanking</name>
    <dbReference type="NCBI Taxonomy" id="29729"/>
    <lineage>
        <taxon>Eukaryota</taxon>
        <taxon>Viridiplantae</taxon>
        <taxon>Streptophyta</taxon>
        <taxon>Embryophyta</taxon>
        <taxon>Tracheophyta</taxon>
        <taxon>Spermatophyta</taxon>
        <taxon>Magnoliopsida</taxon>
        <taxon>eudicotyledons</taxon>
        <taxon>Gunneridae</taxon>
        <taxon>Pentapetalae</taxon>
        <taxon>rosids</taxon>
        <taxon>malvids</taxon>
        <taxon>Malvales</taxon>
        <taxon>Malvaceae</taxon>
        <taxon>Malvoideae</taxon>
        <taxon>Gossypium</taxon>
    </lineage>
</organism>
<feature type="compositionally biased region" description="Polar residues" evidence="4">
    <location>
        <begin position="455"/>
        <end position="472"/>
    </location>
</feature>
<keyword evidence="3" id="KW-0175">Coiled coil</keyword>
<dbReference type="Proteomes" id="UP000032142">
    <property type="component" value="Unassembled WGS sequence"/>
</dbReference>
<sequence length="721" mass="79830">MKRMGGSRSYSANPSDYKLLEEVGYGASATVYRAIYIPFNDVVAIKCLDLDRCNSNLDDIRREAQTMSLIDHPNVIRAFCSFVVDRNLWVVMPFMSEGSCLHLMKIAYPEGFEEPAIGSILKETLKALDYLHRQGHIHRDVKAGNILLDNNGTVKLADFGVSACMFDSGDRQRSRNTFVGTPCWMAPEVLQPGSGYNSKADIWSFGITALELAHGHAPFSKYPPMKVLLMTIQNAPPGLDYDRDKKFSKSFKEMVAMCLVKDQTKRPTAEKLLKHSFFKHAKPPELSLKKLFTDLPPLWNRVKALQLKDAAQLALKKMPSAEQEALSQSEYQRGVSAWNFDIEDLKAQASLVRDDDDIHECKDDESLKSSPGHKAAAYCESSLGKLNLDREVSWVEFGGPRSVDSIQPDCLNETGKNLDCDRVEKGLRKNGSNIDVMASTSEKDVGLAKAKTVKPRQTQSGPLTPGSVLNHSSSDRVRNSERFENENLPATEKVCQVRKAPSFSGPLMLPNRASANSLSAPIKSSGGFRESLDDKSKANLVQIKGRFSVTSENLDLVKDIPLSSVSRRSSQTSPLRKSASVGDWMFESKQVPISQSPKDLTNGNVPASILMAHLQNLFQQTSLQQDLIVNLLNTLQSAEAVDASQNGKLPPLPCSESNGNVETPASERERLLLGKITELQSRMMNLTDELTAEKLKHDQLQQQLRFVSGVAENGIRREVDA</sequence>
<dbReference type="SUPFAM" id="SSF56112">
    <property type="entry name" value="Protein kinase-like (PK-like)"/>
    <property type="match status" value="1"/>
</dbReference>
<dbReference type="GO" id="GO:0004672">
    <property type="term" value="F:protein kinase activity"/>
    <property type="evidence" value="ECO:0007669"/>
    <property type="project" value="InterPro"/>
</dbReference>
<dbReference type="EMBL" id="JRRC01419876">
    <property type="protein sequence ID" value="KHG04865.1"/>
    <property type="molecule type" value="Genomic_DNA"/>
</dbReference>
<dbReference type="FunFam" id="3.30.200.20:FF:000099">
    <property type="entry name" value="Serine/threonine-protein kinase BLUS1"/>
    <property type="match status" value="1"/>
</dbReference>
<dbReference type="SMART" id="SM00220">
    <property type="entry name" value="S_TKc"/>
    <property type="match status" value="1"/>
</dbReference>
<evidence type="ECO:0000256" key="2">
    <source>
        <dbReference type="PROSITE-ProRule" id="PRU10141"/>
    </source>
</evidence>
<evidence type="ECO:0000256" key="3">
    <source>
        <dbReference type="SAM" id="Coils"/>
    </source>
</evidence>
<comment type="caution">
    <text evidence="6">The sequence shown here is derived from an EMBL/GenBank/DDBJ whole genome shotgun (WGS) entry which is preliminary data.</text>
</comment>
<feature type="domain" description="Protein kinase" evidence="5">
    <location>
        <begin position="17"/>
        <end position="278"/>
    </location>
</feature>
<feature type="region of interest" description="Disordered" evidence="4">
    <location>
        <begin position="644"/>
        <end position="666"/>
    </location>
</feature>
<dbReference type="FunFam" id="1.10.510.10:FF:000125">
    <property type="entry name" value="serine/threonine-protein kinase BLUS1-like isoform X2"/>
    <property type="match status" value="1"/>
</dbReference>
<dbReference type="InterPro" id="IPR047173">
    <property type="entry name" value="STRAD_A/B-like"/>
</dbReference>
<keyword evidence="6" id="KW-0418">Kinase</keyword>
<protein>
    <submittedName>
        <fullName evidence="6">Serine/threonine-protein kinase fray2</fullName>
    </submittedName>
</protein>
<dbReference type="Gene3D" id="3.30.200.20">
    <property type="entry name" value="Phosphorylase Kinase, domain 1"/>
    <property type="match status" value="1"/>
</dbReference>
<dbReference type="InterPro" id="IPR011009">
    <property type="entry name" value="Kinase-like_dom_sf"/>
</dbReference>
<feature type="region of interest" description="Disordered" evidence="4">
    <location>
        <begin position="453"/>
        <end position="479"/>
    </location>
</feature>
<dbReference type="GO" id="GO:0043539">
    <property type="term" value="F:protein serine/threonine kinase activator activity"/>
    <property type="evidence" value="ECO:0007669"/>
    <property type="project" value="InterPro"/>
</dbReference>
<dbReference type="PANTHER" id="PTHR48014">
    <property type="entry name" value="SERINE/THREONINE-PROTEIN KINASE FRAY2"/>
    <property type="match status" value="1"/>
</dbReference>
<dbReference type="Pfam" id="PF00069">
    <property type="entry name" value="Pkinase"/>
    <property type="match status" value="1"/>
</dbReference>
<evidence type="ECO:0000313" key="7">
    <source>
        <dbReference type="Proteomes" id="UP000032142"/>
    </source>
</evidence>